<gene>
    <name evidence="1" type="ORF">ACFSCV_01725</name>
</gene>
<dbReference type="EMBL" id="JBHUER010000001">
    <property type="protein sequence ID" value="MFD1701713.1"/>
    <property type="molecule type" value="Genomic_DNA"/>
</dbReference>
<protein>
    <submittedName>
        <fullName evidence="1">I78 family peptidase inhibitor</fullName>
    </submittedName>
</protein>
<evidence type="ECO:0000313" key="1">
    <source>
        <dbReference type="EMBL" id="MFD1701713.1"/>
    </source>
</evidence>
<organism evidence="1 2">
    <name type="scientific">Methylopila henanensis</name>
    <dbReference type="NCBI Taxonomy" id="873516"/>
    <lineage>
        <taxon>Bacteria</taxon>
        <taxon>Pseudomonadati</taxon>
        <taxon>Pseudomonadota</taxon>
        <taxon>Alphaproteobacteria</taxon>
        <taxon>Hyphomicrobiales</taxon>
        <taxon>Methylopilaceae</taxon>
        <taxon>Methylopila</taxon>
    </lineage>
</organism>
<dbReference type="Proteomes" id="UP001597308">
    <property type="component" value="Unassembled WGS sequence"/>
</dbReference>
<proteinExistence type="predicted"/>
<dbReference type="Gene3D" id="3.30.10.10">
    <property type="entry name" value="Trypsin Inhibitor V, subunit A"/>
    <property type="match status" value="1"/>
</dbReference>
<dbReference type="InterPro" id="IPR021719">
    <property type="entry name" value="Prot_inh_I78"/>
</dbReference>
<name>A0ABW4K552_9HYPH</name>
<comment type="caution">
    <text evidence="1">The sequence shown here is derived from an EMBL/GenBank/DDBJ whole genome shotgun (WGS) entry which is preliminary data.</text>
</comment>
<accession>A0ABW4K552</accession>
<sequence length="85" mass="8475">MALALAGCAAGGATPPASAGACDPQAAAALVGRAKVTVARAREMTGAELVRQIAPGQPVTQDYRLNRVTIETDPATGRVVRASCG</sequence>
<reference evidence="2" key="1">
    <citation type="journal article" date="2019" name="Int. J. Syst. Evol. Microbiol.">
        <title>The Global Catalogue of Microorganisms (GCM) 10K type strain sequencing project: providing services to taxonomists for standard genome sequencing and annotation.</title>
        <authorList>
            <consortium name="The Broad Institute Genomics Platform"/>
            <consortium name="The Broad Institute Genome Sequencing Center for Infectious Disease"/>
            <person name="Wu L."/>
            <person name="Ma J."/>
        </authorList>
    </citation>
    <scope>NUCLEOTIDE SEQUENCE [LARGE SCALE GENOMIC DNA]</scope>
    <source>
        <strain evidence="2">KCTC 23707</strain>
    </source>
</reference>
<evidence type="ECO:0000313" key="2">
    <source>
        <dbReference type="Proteomes" id="UP001597308"/>
    </source>
</evidence>
<dbReference type="Pfam" id="PF11720">
    <property type="entry name" value="Inhibitor_I78"/>
    <property type="match status" value="1"/>
</dbReference>
<keyword evidence="2" id="KW-1185">Reference proteome</keyword>
<dbReference type="RefSeq" id="WP_378796742.1">
    <property type="nucleotide sequence ID" value="NZ_JBHUER010000001.1"/>
</dbReference>